<accession>A0A2I6SC31</accession>
<evidence type="ECO:0000313" key="1">
    <source>
        <dbReference type="EMBL" id="AUO15123.1"/>
    </source>
</evidence>
<reference evidence="1" key="1">
    <citation type="submission" date="2017-12" db="EMBL/GenBank/DDBJ databases">
        <authorList>
            <person name="Katneni V.K."/>
            <person name="Shekhar M.S."/>
            <person name="Otta S.K."/>
            <person name="Karthic K."/>
            <person name="Jangam A.K."/>
            <person name="Gopikrishna G."/>
            <person name="Vijayan K.K."/>
        </authorList>
    </citation>
    <scope>NUCLEOTIDE SEQUENCE [LARGE SCALE GENOMIC DNA]</scope>
    <source>
        <strain evidence="1">IN_AP4RU</strain>
    </source>
</reference>
<dbReference type="EMBL" id="MG702567">
    <property type="protein sequence ID" value="AUO15123.1"/>
    <property type="molecule type" value="Genomic_DNA"/>
</dbReference>
<sequence length="57" mass="6387">MIIAVLLRGLGRFTFDTDDDSETNEVEKEAPKRKKHLKRGVTSPTVVPLVLLLLLIV</sequence>
<dbReference type="Proteomes" id="UP000267352">
    <property type="component" value="Segment"/>
</dbReference>
<reference evidence="1" key="2">
    <citation type="journal article" date="2018" name="Genome Announc.">
        <title>First Report of a Complete Genome Sequence of White spot syndrome virus from India.</title>
        <authorList>
            <person name="Vinaya Kumar K."/>
            <person name="Shekhar M.S."/>
            <person name="Otta S.K."/>
            <person name="Karthic K."/>
            <person name="Ashok Kumar J."/>
            <person name="Gopikrishna G."/>
            <person name="Vijayan K.K."/>
        </authorList>
    </citation>
    <scope>NUCLEOTIDE SEQUENCE</scope>
    <source>
        <strain evidence="1">IN_AP4RU</strain>
    </source>
</reference>
<protein>
    <submittedName>
        <fullName evidence="1">WSSV331</fullName>
    </submittedName>
</protein>
<proteinExistence type="predicted"/>
<name>A0A2I6SC31_9VIRU</name>
<organism evidence="1">
    <name type="scientific">White spot syndrome virus</name>
    <dbReference type="NCBI Taxonomy" id="342409"/>
    <lineage>
        <taxon>Viruses</taxon>
        <taxon>Viruses incertae sedis</taxon>
        <taxon>Naldaviricetes</taxon>
        <taxon>Nimaviridae</taxon>
        <taxon>Whispovirus</taxon>
    </lineage>
</organism>